<sequence length="453" mass="50771">MKAMMLMVAMTVLILLSGEARERETVPGGFTPEMEWFKDAKFGIFIHWGIYSVNGDGASWPIFNNKITFEDYMKQGDSFTAKNYDPEAWAKLFKEAGARYAVLTTKHHDGMALWDTQAGDLDVIGKTPAGRDLVKPYAEALREQGLKVGLYFSWLDWANKDYGTIGKMRKTDAKKKTPDSTEAWQRFRTFNDTQLKELCGYQPDLLWFDGDWDVSEEYWDMKGMREKLKAWAPNVILNARMGEYGDYDTPEQGIPFAQLNGPWELCMTMCPGWGYSERMQASVNNHIDTPYLIQLLSETVAMGGNLLLNVSPKPDGTIPQWQQDSLRQIGAWLKLNGEAVYGSTAGIHKNHYAGCSTISKDRKTLYLFVSSDPVNGLMLKGLQNTPKKISVLGAPDAEVNIKNAGGAPWNNVPPSRFLDVPDDLDIGLGRVIKVELDEAIDLYTGKSGKISQN</sequence>
<evidence type="ECO:0000313" key="8">
    <source>
        <dbReference type="EMBL" id="VGO19222.1"/>
    </source>
</evidence>
<dbReference type="InterPro" id="IPR016286">
    <property type="entry name" value="FUC_metazoa-typ"/>
</dbReference>
<dbReference type="AlphaFoldDB" id="A0A6C2UG82"/>
<keyword evidence="6" id="KW-0326">Glycosidase</keyword>
<protein>
    <recommendedName>
        <fullName evidence="3">alpha-L-fucosidase</fullName>
        <ecNumber evidence="3">3.2.1.51</ecNumber>
    </recommendedName>
</protein>
<keyword evidence="4" id="KW-0732">Signal</keyword>
<evidence type="ECO:0000256" key="2">
    <source>
        <dbReference type="ARBA" id="ARBA00007951"/>
    </source>
</evidence>
<keyword evidence="5" id="KW-0378">Hydrolase</keyword>
<evidence type="ECO:0000256" key="4">
    <source>
        <dbReference type="ARBA" id="ARBA00022729"/>
    </source>
</evidence>
<proteinExistence type="inferred from homology"/>
<name>A0A6C2UG82_9BACT</name>
<accession>A0A6C2UG82</accession>
<comment type="function">
    <text evidence="1">Alpha-L-fucosidase is responsible for hydrolyzing the alpha-1,6-linked fucose joined to the reducing-end N-acetylglucosamine of the carbohydrate moieties of glycoproteins.</text>
</comment>
<dbReference type="Proteomes" id="UP000346198">
    <property type="component" value="Unassembled WGS sequence"/>
</dbReference>
<evidence type="ECO:0000256" key="5">
    <source>
        <dbReference type="ARBA" id="ARBA00022801"/>
    </source>
</evidence>
<dbReference type="SMART" id="SM00812">
    <property type="entry name" value="Alpha_L_fucos"/>
    <property type="match status" value="1"/>
</dbReference>
<evidence type="ECO:0000256" key="1">
    <source>
        <dbReference type="ARBA" id="ARBA00004071"/>
    </source>
</evidence>
<dbReference type="PANTHER" id="PTHR10030:SF37">
    <property type="entry name" value="ALPHA-L-FUCOSIDASE-RELATED"/>
    <property type="match status" value="1"/>
</dbReference>
<dbReference type="GO" id="GO:0016139">
    <property type="term" value="P:glycoside catabolic process"/>
    <property type="evidence" value="ECO:0007669"/>
    <property type="project" value="TreeGrafter"/>
</dbReference>
<dbReference type="EC" id="3.2.1.51" evidence="3"/>
<evidence type="ECO:0000259" key="7">
    <source>
        <dbReference type="Pfam" id="PF01120"/>
    </source>
</evidence>
<evidence type="ECO:0000313" key="9">
    <source>
        <dbReference type="Proteomes" id="UP000346198"/>
    </source>
</evidence>
<dbReference type="InterPro" id="IPR017853">
    <property type="entry name" value="GH"/>
</dbReference>
<dbReference type="GO" id="GO:0006004">
    <property type="term" value="P:fucose metabolic process"/>
    <property type="evidence" value="ECO:0007669"/>
    <property type="project" value="InterPro"/>
</dbReference>
<dbReference type="Pfam" id="PF01120">
    <property type="entry name" value="Alpha_L_fucos"/>
    <property type="match status" value="1"/>
</dbReference>
<evidence type="ECO:0000256" key="6">
    <source>
        <dbReference type="ARBA" id="ARBA00023295"/>
    </source>
</evidence>
<dbReference type="PANTHER" id="PTHR10030">
    <property type="entry name" value="ALPHA-L-FUCOSIDASE"/>
    <property type="match status" value="1"/>
</dbReference>
<dbReference type="PRINTS" id="PR00741">
    <property type="entry name" value="GLHYDRLASE29"/>
</dbReference>
<gene>
    <name evidence="8" type="ORF">SCARR_01279</name>
</gene>
<comment type="similarity">
    <text evidence="2">Belongs to the glycosyl hydrolase 29 family.</text>
</comment>
<evidence type="ECO:0000256" key="3">
    <source>
        <dbReference type="ARBA" id="ARBA00012662"/>
    </source>
</evidence>
<dbReference type="EMBL" id="CAAHFH010000001">
    <property type="protein sequence ID" value="VGO19222.1"/>
    <property type="molecule type" value="Genomic_DNA"/>
</dbReference>
<dbReference type="SUPFAM" id="SSF51445">
    <property type="entry name" value="(Trans)glycosidases"/>
    <property type="match status" value="1"/>
</dbReference>
<organism evidence="8 9">
    <name type="scientific">Pontiella sulfatireligans</name>
    <dbReference type="NCBI Taxonomy" id="2750658"/>
    <lineage>
        <taxon>Bacteria</taxon>
        <taxon>Pseudomonadati</taxon>
        <taxon>Kiritimatiellota</taxon>
        <taxon>Kiritimatiellia</taxon>
        <taxon>Kiritimatiellales</taxon>
        <taxon>Pontiellaceae</taxon>
        <taxon>Pontiella</taxon>
    </lineage>
</organism>
<feature type="domain" description="Glycoside hydrolase family 29 N-terminal" evidence="7">
    <location>
        <begin position="33"/>
        <end position="338"/>
    </location>
</feature>
<dbReference type="Gene3D" id="3.20.20.80">
    <property type="entry name" value="Glycosidases"/>
    <property type="match status" value="1"/>
</dbReference>
<reference evidence="8 9" key="1">
    <citation type="submission" date="2019-04" db="EMBL/GenBank/DDBJ databases">
        <authorList>
            <person name="Van Vliet M D."/>
        </authorList>
    </citation>
    <scope>NUCLEOTIDE SEQUENCE [LARGE SCALE GENOMIC DNA]</scope>
    <source>
        <strain evidence="8 9">F21</strain>
    </source>
</reference>
<dbReference type="GO" id="GO:0005764">
    <property type="term" value="C:lysosome"/>
    <property type="evidence" value="ECO:0007669"/>
    <property type="project" value="TreeGrafter"/>
</dbReference>
<dbReference type="GO" id="GO:0004560">
    <property type="term" value="F:alpha-L-fucosidase activity"/>
    <property type="evidence" value="ECO:0007669"/>
    <property type="project" value="InterPro"/>
</dbReference>
<keyword evidence="9" id="KW-1185">Reference proteome</keyword>
<dbReference type="InterPro" id="IPR057739">
    <property type="entry name" value="Glyco_hydro_29_N"/>
</dbReference>
<dbReference type="InterPro" id="IPR000933">
    <property type="entry name" value="Glyco_hydro_29"/>
</dbReference>
<dbReference type="RefSeq" id="WP_136060638.1">
    <property type="nucleotide sequence ID" value="NZ_CAAHFH010000001.1"/>
</dbReference>